<sequence>MKLTADRPYANPEKAARRIMEHARAFEPIQDGRIYIEKINRPMIDEDKATPAEYWAGLQHAIKQGWLEYHESGTFVRMNQAGKDLFA</sequence>
<evidence type="ECO:0000313" key="2">
    <source>
        <dbReference type="Proteomes" id="UP000198992"/>
    </source>
</evidence>
<dbReference type="OrthoDB" id="8253846at2"/>
<dbReference type="RefSeq" id="WP_092117566.1">
    <property type="nucleotide sequence ID" value="NZ_FNTH01000001.1"/>
</dbReference>
<protein>
    <submittedName>
        <fullName evidence="1">Uncharacterized protein</fullName>
    </submittedName>
</protein>
<reference evidence="1 2" key="1">
    <citation type="submission" date="2016-10" db="EMBL/GenBank/DDBJ databases">
        <authorList>
            <person name="de Groot N.N."/>
        </authorList>
    </citation>
    <scope>NUCLEOTIDE SEQUENCE [LARGE SCALE GENOMIC DNA]</scope>
    <source>
        <strain evidence="1 2">MT12</strain>
    </source>
</reference>
<organism evidence="1 2">
    <name type="scientific">Bradyrhizobium erythrophlei</name>
    <dbReference type="NCBI Taxonomy" id="1437360"/>
    <lineage>
        <taxon>Bacteria</taxon>
        <taxon>Pseudomonadati</taxon>
        <taxon>Pseudomonadota</taxon>
        <taxon>Alphaproteobacteria</taxon>
        <taxon>Hyphomicrobiales</taxon>
        <taxon>Nitrobacteraceae</taxon>
        <taxon>Bradyrhizobium</taxon>
    </lineage>
</organism>
<name>A0A1H4XY93_9BRAD</name>
<dbReference type="EMBL" id="FNTH01000001">
    <property type="protein sequence ID" value="SED10722.1"/>
    <property type="molecule type" value="Genomic_DNA"/>
</dbReference>
<evidence type="ECO:0000313" key="1">
    <source>
        <dbReference type="EMBL" id="SED10722.1"/>
    </source>
</evidence>
<proteinExistence type="predicted"/>
<dbReference type="AlphaFoldDB" id="A0A1H4XY93"/>
<gene>
    <name evidence="1" type="ORF">SAMN05444164_3713</name>
</gene>
<accession>A0A1H4XY93</accession>
<dbReference type="Proteomes" id="UP000198992">
    <property type="component" value="Unassembled WGS sequence"/>
</dbReference>